<sequence length="336" mass="36067">MARRKLEDSVVVITGASSGIGRAAARLFARRGAAVVLAARREEALLETAAECESLGGRSLAVPTDVADFGAVEELARKAIEHFGRFDVWVNNASVIMFGRFEEVPPEANRRVIETNLLGTMHGARVALAHFRERGSGVLINTSSGFGLVGSPYQGAYTASKFAQRGLAQALRGEVLGTDIHVCTIMPGPVDTPIYRYAGNYIGRAAGPYGPIISPEKIARTILGCTERPRREVVVGNSVRALELMHALSPALYERIITRVVQKGFLRDEPGETGPGNLFEPDPEWTGTDGGFNEETKRQATSTARRGAQYVATAGAALAPALLGWLLLRKGSALRR</sequence>
<gene>
    <name evidence="7" type="ORF">AVDCRST_MAG78-783</name>
</gene>
<dbReference type="PRINTS" id="PR00081">
    <property type="entry name" value="GDHRDH"/>
</dbReference>
<evidence type="ECO:0000256" key="4">
    <source>
        <dbReference type="SAM" id="MobiDB-lite"/>
    </source>
</evidence>
<dbReference type="GO" id="GO:0016020">
    <property type="term" value="C:membrane"/>
    <property type="evidence" value="ECO:0007669"/>
    <property type="project" value="TreeGrafter"/>
</dbReference>
<accession>A0A6J4PRC8</accession>
<evidence type="ECO:0000256" key="2">
    <source>
        <dbReference type="ARBA" id="ARBA00023002"/>
    </source>
</evidence>
<dbReference type="SUPFAM" id="SSF51735">
    <property type="entry name" value="NAD(P)-binding Rossmann-fold domains"/>
    <property type="match status" value="1"/>
</dbReference>
<feature type="region of interest" description="Disordered" evidence="4">
    <location>
        <begin position="270"/>
        <end position="304"/>
    </location>
</feature>
<proteinExistence type="inferred from homology"/>
<dbReference type="GO" id="GO:0016491">
    <property type="term" value="F:oxidoreductase activity"/>
    <property type="evidence" value="ECO:0007669"/>
    <property type="project" value="UniProtKB-KW"/>
</dbReference>
<keyword evidence="5" id="KW-0472">Membrane</keyword>
<dbReference type="PANTHER" id="PTHR44196:SF1">
    <property type="entry name" value="DEHYDROGENASE_REDUCTASE SDR FAMILY MEMBER 7B"/>
    <property type="match status" value="1"/>
</dbReference>
<keyword evidence="5" id="KW-0812">Transmembrane</keyword>
<organism evidence="7">
    <name type="scientific">uncultured Rubrobacteraceae bacterium</name>
    <dbReference type="NCBI Taxonomy" id="349277"/>
    <lineage>
        <taxon>Bacteria</taxon>
        <taxon>Bacillati</taxon>
        <taxon>Actinomycetota</taxon>
        <taxon>Rubrobacteria</taxon>
        <taxon>Rubrobacterales</taxon>
        <taxon>Rubrobacteraceae</taxon>
        <taxon>environmental samples</taxon>
    </lineage>
</organism>
<dbReference type="NCBIfam" id="NF005495">
    <property type="entry name" value="PRK07109.1"/>
    <property type="match status" value="1"/>
</dbReference>
<keyword evidence="5" id="KW-1133">Transmembrane helix</keyword>
<dbReference type="Gene3D" id="3.40.50.720">
    <property type="entry name" value="NAD(P)-binding Rossmann-like Domain"/>
    <property type="match status" value="1"/>
</dbReference>
<name>A0A6J4PRC8_9ACTN</name>
<dbReference type="InterPro" id="IPR057326">
    <property type="entry name" value="KR_dom"/>
</dbReference>
<evidence type="ECO:0000313" key="7">
    <source>
        <dbReference type="EMBL" id="CAA9417333.1"/>
    </source>
</evidence>
<dbReference type="InterPro" id="IPR002347">
    <property type="entry name" value="SDR_fam"/>
</dbReference>
<dbReference type="EMBL" id="CADCVB010000057">
    <property type="protein sequence ID" value="CAA9417333.1"/>
    <property type="molecule type" value="Genomic_DNA"/>
</dbReference>
<dbReference type="AlphaFoldDB" id="A0A6J4PRC8"/>
<dbReference type="PANTHER" id="PTHR44196">
    <property type="entry name" value="DEHYDROGENASE/REDUCTASE SDR FAMILY MEMBER 7B"/>
    <property type="match status" value="1"/>
</dbReference>
<dbReference type="InterPro" id="IPR036291">
    <property type="entry name" value="NAD(P)-bd_dom_sf"/>
</dbReference>
<protein>
    <recommendedName>
        <fullName evidence="6">Ketoreductase domain-containing protein</fullName>
    </recommendedName>
</protein>
<evidence type="ECO:0000259" key="6">
    <source>
        <dbReference type="SMART" id="SM00822"/>
    </source>
</evidence>
<comment type="similarity">
    <text evidence="1 3">Belongs to the short-chain dehydrogenases/reductases (SDR) family.</text>
</comment>
<dbReference type="NCBIfam" id="NF004792">
    <property type="entry name" value="PRK06139.1"/>
    <property type="match status" value="1"/>
</dbReference>
<keyword evidence="2" id="KW-0560">Oxidoreductase</keyword>
<reference evidence="7" key="1">
    <citation type="submission" date="2020-02" db="EMBL/GenBank/DDBJ databases">
        <authorList>
            <person name="Meier V. D."/>
        </authorList>
    </citation>
    <scope>NUCLEOTIDE SEQUENCE</scope>
    <source>
        <strain evidence="7">AVDCRST_MAG78</strain>
    </source>
</reference>
<dbReference type="PRINTS" id="PR00080">
    <property type="entry name" value="SDRFAMILY"/>
</dbReference>
<dbReference type="Pfam" id="PF00106">
    <property type="entry name" value="adh_short"/>
    <property type="match status" value="1"/>
</dbReference>
<dbReference type="SMART" id="SM00822">
    <property type="entry name" value="PKS_KR"/>
    <property type="match status" value="1"/>
</dbReference>
<evidence type="ECO:0000256" key="5">
    <source>
        <dbReference type="SAM" id="Phobius"/>
    </source>
</evidence>
<evidence type="ECO:0000256" key="3">
    <source>
        <dbReference type="RuleBase" id="RU000363"/>
    </source>
</evidence>
<evidence type="ECO:0000256" key="1">
    <source>
        <dbReference type="ARBA" id="ARBA00006484"/>
    </source>
</evidence>
<feature type="domain" description="Ketoreductase" evidence="6">
    <location>
        <begin position="9"/>
        <end position="183"/>
    </location>
</feature>
<feature type="transmembrane region" description="Helical" evidence="5">
    <location>
        <begin position="307"/>
        <end position="328"/>
    </location>
</feature>